<keyword evidence="11" id="KW-1185">Reference proteome</keyword>
<dbReference type="eggNOG" id="COG0845">
    <property type="taxonomic scope" value="Bacteria"/>
</dbReference>
<dbReference type="KEGG" id="slt:Slit_2618"/>
<comment type="similarity">
    <text evidence="2">Belongs to the membrane fusion protein (MFP) (TC 8.A.1) family.</text>
</comment>
<dbReference type="Gene3D" id="1.10.287.470">
    <property type="entry name" value="Helix hairpin bin"/>
    <property type="match status" value="1"/>
</dbReference>
<dbReference type="EMBL" id="CP001965">
    <property type="protein sequence ID" value="ADE12843.1"/>
    <property type="molecule type" value="Genomic_DNA"/>
</dbReference>
<evidence type="ECO:0000256" key="4">
    <source>
        <dbReference type="SAM" id="Coils"/>
    </source>
</evidence>
<dbReference type="InterPro" id="IPR058792">
    <property type="entry name" value="Beta-barrel_RND_2"/>
</dbReference>
<keyword evidence="3" id="KW-0813">Transport</keyword>
<evidence type="ECO:0000259" key="9">
    <source>
        <dbReference type="Pfam" id="PF25967"/>
    </source>
</evidence>
<dbReference type="InterPro" id="IPR058627">
    <property type="entry name" value="MdtA-like_C"/>
</dbReference>
<dbReference type="PANTHER" id="PTHR30469:SF18">
    <property type="entry name" value="RESISTANCE-NODULATION-CELL DIVISION (RND) EFFLUX MEMBRANE FUSION PROTEIN-RELATED"/>
    <property type="match status" value="1"/>
</dbReference>
<evidence type="ECO:0000256" key="3">
    <source>
        <dbReference type="ARBA" id="ARBA00022448"/>
    </source>
</evidence>
<feature type="signal peptide" evidence="5">
    <location>
        <begin position="1"/>
        <end position="22"/>
    </location>
</feature>
<dbReference type="NCBIfam" id="TIGR01730">
    <property type="entry name" value="RND_mfp"/>
    <property type="match status" value="1"/>
</dbReference>
<dbReference type="Pfam" id="PF25876">
    <property type="entry name" value="HH_MFP_RND"/>
    <property type="match status" value="1"/>
</dbReference>
<dbReference type="Gene3D" id="2.40.30.170">
    <property type="match status" value="1"/>
</dbReference>
<dbReference type="InterPro" id="IPR006143">
    <property type="entry name" value="RND_pump_MFP"/>
</dbReference>
<dbReference type="Pfam" id="PF25967">
    <property type="entry name" value="RND-MFP_C"/>
    <property type="match status" value="1"/>
</dbReference>
<dbReference type="GO" id="GO:1990281">
    <property type="term" value="C:efflux pump complex"/>
    <property type="evidence" value="ECO:0007669"/>
    <property type="project" value="TreeGrafter"/>
</dbReference>
<evidence type="ECO:0000313" key="10">
    <source>
        <dbReference type="EMBL" id="ADE12843.1"/>
    </source>
</evidence>
<keyword evidence="5" id="KW-0732">Signal</keyword>
<dbReference type="STRING" id="580332.Slit_2618"/>
<dbReference type="InterPro" id="IPR058624">
    <property type="entry name" value="MdtA-like_HH"/>
</dbReference>
<dbReference type="InterPro" id="IPR058625">
    <property type="entry name" value="MdtA-like_BSH"/>
</dbReference>
<feature type="chain" id="PRO_5003070439" evidence="5">
    <location>
        <begin position="23"/>
        <end position="345"/>
    </location>
</feature>
<feature type="domain" description="CusB-like beta-barrel" evidence="8">
    <location>
        <begin position="198"/>
        <end position="268"/>
    </location>
</feature>
<dbReference type="RefSeq" id="WP_013030741.1">
    <property type="nucleotide sequence ID" value="NC_013959.1"/>
</dbReference>
<keyword evidence="4" id="KW-0175">Coiled coil</keyword>
<dbReference type="PANTHER" id="PTHR30469">
    <property type="entry name" value="MULTIDRUG RESISTANCE PROTEIN MDTA"/>
    <property type="match status" value="1"/>
</dbReference>
<organism evidence="10 11">
    <name type="scientific">Sideroxydans lithotrophicus (strain ES-1)</name>
    <dbReference type="NCBI Taxonomy" id="580332"/>
    <lineage>
        <taxon>Bacteria</taxon>
        <taxon>Pseudomonadati</taxon>
        <taxon>Pseudomonadota</taxon>
        <taxon>Betaproteobacteria</taxon>
        <taxon>Nitrosomonadales</taxon>
        <taxon>Gallionellaceae</taxon>
        <taxon>Sideroxydans</taxon>
    </lineage>
</organism>
<gene>
    <name evidence="10" type="ordered locus">Slit_2618</name>
</gene>
<dbReference type="Pfam" id="PF25954">
    <property type="entry name" value="Beta-barrel_RND_2"/>
    <property type="match status" value="1"/>
</dbReference>
<dbReference type="Pfam" id="PF25917">
    <property type="entry name" value="BSH_RND"/>
    <property type="match status" value="1"/>
</dbReference>
<dbReference type="Gene3D" id="2.40.420.20">
    <property type="match status" value="1"/>
</dbReference>
<accession>D5CNE6</accession>
<feature type="domain" description="Multidrug resistance protein MdtA-like barrel-sandwich hybrid" evidence="7">
    <location>
        <begin position="50"/>
        <end position="186"/>
    </location>
</feature>
<proteinExistence type="inferred from homology"/>
<evidence type="ECO:0000259" key="6">
    <source>
        <dbReference type="Pfam" id="PF25876"/>
    </source>
</evidence>
<dbReference type="OrthoDB" id="9806939at2"/>
<dbReference type="AlphaFoldDB" id="D5CNE6"/>
<protein>
    <submittedName>
        <fullName evidence="10">Efflux transporter, RND family, MFP subunit</fullName>
    </submittedName>
</protein>
<feature type="coiled-coil region" evidence="4">
    <location>
        <begin position="84"/>
        <end position="118"/>
    </location>
</feature>
<dbReference type="GO" id="GO:0015562">
    <property type="term" value="F:efflux transmembrane transporter activity"/>
    <property type="evidence" value="ECO:0007669"/>
    <property type="project" value="TreeGrafter"/>
</dbReference>
<feature type="domain" description="Multidrug resistance protein MdtA-like C-terminal permuted SH3" evidence="9">
    <location>
        <begin position="277"/>
        <end position="332"/>
    </location>
</feature>
<dbReference type="Gene3D" id="2.40.50.100">
    <property type="match status" value="1"/>
</dbReference>
<comment type="subcellular location">
    <subcellularLocation>
        <location evidence="1">Cell envelope</location>
    </subcellularLocation>
</comment>
<evidence type="ECO:0000313" key="11">
    <source>
        <dbReference type="Proteomes" id="UP000001625"/>
    </source>
</evidence>
<evidence type="ECO:0000256" key="2">
    <source>
        <dbReference type="ARBA" id="ARBA00009477"/>
    </source>
</evidence>
<reference evidence="10 11" key="1">
    <citation type="submission" date="2010-03" db="EMBL/GenBank/DDBJ databases">
        <title>Complete sequence of Sideroxydans lithotrophicus ES-1.</title>
        <authorList>
            <consortium name="US DOE Joint Genome Institute"/>
            <person name="Lucas S."/>
            <person name="Copeland A."/>
            <person name="Lapidus A."/>
            <person name="Cheng J.-F."/>
            <person name="Bruce D."/>
            <person name="Goodwin L."/>
            <person name="Pitluck S."/>
            <person name="Munk A.C."/>
            <person name="Detter J.C."/>
            <person name="Han C."/>
            <person name="Tapia R."/>
            <person name="Larimer F."/>
            <person name="Land M."/>
            <person name="Hauser L."/>
            <person name="Kyrpides N."/>
            <person name="Ivanova N."/>
            <person name="Emerson D."/>
            <person name="Woyke T."/>
        </authorList>
    </citation>
    <scope>NUCLEOTIDE SEQUENCE [LARGE SCALE GENOMIC DNA]</scope>
    <source>
        <strain evidence="10 11">ES-1</strain>
    </source>
</reference>
<feature type="domain" description="Multidrug resistance protein MdtA-like alpha-helical hairpin" evidence="6">
    <location>
        <begin position="92"/>
        <end position="157"/>
    </location>
</feature>
<dbReference type="SUPFAM" id="SSF111369">
    <property type="entry name" value="HlyD-like secretion proteins"/>
    <property type="match status" value="1"/>
</dbReference>
<dbReference type="Proteomes" id="UP000001625">
    <property type="component" value="Chromosome"/>
</dbReference>
<evidence type="ECO:0000259" key="7">
    <source>
        <dbReference type="Pfam" id="PF25917"/>
    </source>
</evidence>
<evidence type="ECO:0000256" key="1">
    <source>
        <dbReference type="ARBA" id="ARBA00004196"/>
    </source>
</evidence>
<dbReference type="HOGENOM" id="CLU_018816_1_4_4"/>
<evidence type="ECO:0000256" key="5">
    <source>
        <dbReference type="SAM" id="SignalP"/>
    </source>
</evidence>
<evidence type="ECO:0000259" key="8">
    <source>
        <dbReference type="Pfam" id="PF25954"/>
    </source>
</evidence>
<name>D5CNE6_SIDLE</name>
<sequence precursor="true">MKLNLGLIFGLLASLLGMPVHAAEALETTPVQLREVEQTYSIDGVVEATRQSTVSAQISGRVKAIFFDVGDRVSKGQVILKIDEREANQALAGSKAQLSQAEAALQNARLNYERSKQLFEQKFISQAALDKAKSDYDVARAQAAASEAGAEQSALAQSYTSVIAPYAGVVAARMVELGEMVTVGKPLMTGFDPSQLRVIANVPQDKLKEIGSRPSVTVEIPSLSRWIKAASVTVQPSADIRTHSTQVRVELPSNQANVYPGMFVRTHFVVGKEKKMLVPNSAVVHRSEVVAVYVVDEKNMPHLRQVRLGETNEQNEIEVLAGLNVGERVARDAIKAGMVAAGNRQ</sequence>